<keyword evidence="6" id="KW-1185">Reference proteome</keyword>
<reference evidence="5 6" key="1">
    <citation type="submission" date="2018-12" db="EMBL/GenBank/DDBJ databases">
        <authorList>
            <person name="Toschakov S.V."/>
        </authorList>
    </citation>
    <scope>NUCLEOTIDE SEQUENCE [LARGE SCALE GENOMIC DNA]</scope>
    <source>
        <strain evidence="5 6">GM2012</strain>
    </source>
</reference>
<dbReference type="Gene3D" id="1.10.287.470">
    <property type="entry name" value="Helix hairpin bin"/>
    <property type="match status" value="1"/>
</dbReference>
<dbReference type="EMBL" id="RYZH01000077">
    <property type="protein sequence ID" value="RUL82077.1"/>
    <property type="molecule type" value="Genomic_DNA"/>
</dbReference>
<dbReference type="OrthoDB" id="248877at2"/>
<dbReference type="AlphaFoldDB" id="A0A432MDB7"/>
<organism evidence="5 6">
    <name type="scientific">Tautonia sociabilis</name>
    <dbReference type="NCBI Taxonomy" id="2080755"/>
    <lineage>
        <taxon>Bacteria</taxon>
        <taxon>Pseudomonadati</taxon>
        <taxon>Planctomycetota</taxon>
        <taxon>Planctomycetia</taxon>
        <taxon>Isosphaerales</taxon>
        <taxon>Isosphaeraceae</taxon>
        <taxon>Tautonia</taxon>
    </lineage>
</organism>
<protein>
    <submittedName>
        <fullName evidence="5">HlyD family efflux transporter periplasmic adaptor subunit</fullName>
    </submittedName>
</protein>
<evidence type="ECO:0000256" key="1">
    <source>
        <dbReference type="ARBA" id="ARBA00022448"/>
    </source>
</evidence>
<dbReference type="Gene3D" id="3.30.450.40">
    <property type="match status" value="1"/>
</dbReference>
<sequence length="706" mass="78502">MAEDTTKTQQPTQQQPIDPGLLEQTKNQIRTLVAEIADLAESDIQPPEFYQEFLNRAVAAVAASGGALWMLDNRGTLKLQTQLEFRLTGLLDGRVRTQPHDMLLGTIFQAAQAQIIPPGATIEGVPGAGNPTPFALILAPLIVDKQVVGLVEILMDPTRRAATQKSTLRFVGDLCDLASQYLKNRQMRQMMSQQKLWNQLEGFTHAIHASLDLQETAFAVVNDGKRLIGCDRLSVALKISGRTMIEAVSGQEVVEQKSNLVRELTRLCKLVIKSGEDLVYTGDTEGFPPDIRDALEIYVDESGSKAVIITLLHKPEEPTKDGKVPERVPFGCLVAEQIGDELVVTDVHARSEVVARHASTALYNAQEHHRIFLRPVLKALGSPWRFFRGRTLAKIAAVLVAIGTIIGVMAFVPWRLTIEGKGSILPEERRNTYAPFPSRVAEVHVEHGDLVRAGDPLVTLYSEELLKQLEQLQADRAYYGSQVTTLERRINNTTDFNERPVLAGQQEEARIRYESATEQIEIIREQLEQLKVVAPHDGMVVTWEVRKNLLGRPVEVGQELVSVAATTGEWVLEVHVPDDDMAPILAAEARLKERIAAGEADPGETLTAYFVLATDPEHRYLGHVRRIASRAETVEGEHVNKLTIGFSDEVRDQIIARSQNSQRGLRAGAEVRARVECGEARLAYVVFRDVINAFHETVLFRWPFLN</sequence>
<evidence type="ECO:0000256" key="2">
    <source>
        <dbReference type="SAM" id="Coils"/>
    </source>
</evidence>
<evidence type="ECO:0000313" key="6">
    <source>
        <dbReference type="Proteomes" id="UP000280296"/>
    </source>
</evidence>
<accession>A0A432MDB7</accession>
<name>A0A432MDB7_9BACT</name>
<evidence type="ECO:0000256" key="3">
    <source>
        <dbReference type="SAM" id="MobiDB-lite"/>
    </source>
</evidence>
<dbReference type="Gene3D" id="2.40.30.170">
    <property type="match status" value="1"/>
</dbReference>
<keyword evidence="2" id="KW-0175">Coiled coil</keyword>
<keyword evidence="1" id="KW-0813">Transport</keyword>
<dbReference type="RefSeq" id="WP_126728001.1">
    <property type="nucleotide sequence ID" value="NZ_RYZH01000077.1"/>
</dbReference>
<comment type="caution">
    <text evidence="5">The sequence shown here is derived from an EMBL/GenBank/DDBJ whole genome shotgun (WGS) entry which is preliminary data.</text>
</comment>
<evidence type="ECO:0000313" key="5">
    <source>
        <dbReference type="EMBL" id="RUL82077.1"/>
    </source>
</evidence>
<dbReference type="SUPFAM" id="SSF55781">
    <property type="entry name" value="GAF domain-like"/>
    <property type="match status" value="1"/>
</dbReference>
<dbReference type="SUPFAM" id="SSF111369">
    <property type="entry name" value="HlyD-like secretion proteins"/>
    <property type="match status" value="1"/>
</dbReference>
<keyword evidence="4" id="KW-0472">Membrane</keyword>
<dbReference type="Proteomes" id="UP000280296">
    <property type="component" value="Unassembled WGS sequence"/>
</dbReference>
<dbReference type="InterPro" id="IPR029016">
    <property type="entry name" value="GAF-like_dom_sf"/>
</dbReference>
<feature type="region of interest" description="Disordered" evidence="3">
    <location>
        <begin position="1"/>
        <end position="21"/>
    </location>
</feature>
<dbReference type="InterPro" id="IPR051909">
    <property type="entry name" value="MFP_Cation_Efflux"/>
</dbReference>
<dbReference type="GO" id="GO:0030313">
    <property type="term" value="C:cell envelope"/>
    <property type="evidence" value="ECO:0007669"/>
    <property type="project" value="TreeGrafter"/>
</dbReference>
<dbReference type="PANTHER" id="PTHR30097">
    <property type="entry name" value="CATION EFFLUX SYSTEM PROTEIN CUSB"/>
    <property type="match status" value="1"/>
</dbReference>
<evidence type="ECO:0000256" key="4">
    <source>
        <dbReference type="SAM" id="Phobius"/>
    </source>
</evidence>
<dbReference type="PANTHER" id="PTHR30097:SF4">
    <property type="entry name" value="SLR6042 PROTEIN"/>
    <property type="match status" value="1"/>
</dbReference>
<dbReference type="GO" id="GO:0060003">
    <property type="term" value="P:copper ion export"/>
    <property type="evidence" value="ECO:0007669"/>
    <property type="project" value="TreeGrafter"/>
</dbReference>
<dbReference type="GO" id="GO:0015679">
    <property type="term" value="P:plasma membrane copper ion transport"/>
    <property type="evidence" value="ECO:0007669"/>
    <property type="project" value="TreeGrafter"/>
</dbReference>
<proteinExistence type="predicted"/>
<keyword evidence="4" id="KW-1133">Transmembrane helix</keyword>
<reference evidence="5 6" key="2">
    <citation type="submission" date="2019-01" db="EMBL/GenBank/DDBJ databases">
        <title>Tautonia sociabilis, a novel thermotolerant planctomycete of Isosphaeraceae family, isolated from a 4000 m deep subterranean habitat.</title>
        <authorList>
            <person name="Kovaleva O.L."/>
            <person name="Elcheninov A.G."/>
            <person name="Van Heerden E."/>
            <person name="Toshchakov S.V."/>
            <person name="Novikov A."/>
            <person name="Bonch-Osmolovskaya E.A."/>
            <person name="Kublanov I.V."/>
        </authorList>
    </citation>
    <scope>NUCLEOTIDE SEQUENCE [LARGE SCALE GENOMIC DNA]</scope>
    <source>
        <strain evidence="5 6">GM2012</strain>
    </source>
</reference>
<gene>
    <name evidence="5" type="ORF">TsocGM_23990</name>
</gene>
<feature type="transmembrane region" description="Helical" evidence="4">
    <location>
        <begin position="395"/>
        <end position="414"/>
    </location>
</feature>
<dbReference type="Gene3D" id="2.40.50.100">
    <property type="match status" value="1"/>
</dbReference>
<keyword evidence="4" id="KW-0812">Transmembrane</keyword>
<feature type="coiled-coil region" evidence="2">
    <location>
        <begin position="506"/>
        <end position="533"/>
    </location>
</feature>
<feature type="compositionally biased region" description="Low complexity" evidence="3">
    <location>
        <begin position="7"/>
        <end position="16"/>
    </location>
</feature>